<keyword evidence="2" id="KW-1185">Reference proteome</keyword>
<organism evidence="1 2">
    <name type="scientific">Pseudalkalibacillus berkeleyi</name>
    <dbReference type="NCBI Taxonomy" id="1069813"/>
    <lineage>
        <taxon>Bacteria</taxon>
        <taxon>Bacillati</taxon>
        <taxon>Bacillota</taxon>
        <taxon>Bacilli</taxon>
        <taxon>Bacillales</taxon>
        <taxon>Fictibacillaceae</taxon>
        <taxon>Pseudalkalibacillus</taxon>
    </lineage>
</organism>
<dbReference type="RefSeq" id="WP_236334281.1">
    <property type="nucleotide sequence ID" value="NZ_JAKIJS010000001.1"/>
</dbReference>
<evidence type="ECO:0000313" key="1">
    <source>
        <dbReference type="EMBL" id="MCF6138116.1"/>
    </source>
</evidence>
<dbReference type="Proteomes" id="UP001649381">
    <property type="component" value="Unassembled WGS sequence"/>
</dbReference>
<gene>
    <name evidence="1" type="ORF">L2716_10305</name>
</gene>
<reference evidence="1 2" key="1">
    <citation type="submission" date="2022-01" db="EMBL/GenBank/DDBJ databases">
        <title>Alkalihalobacillus sp. EGI L200015, a novel bacterium isolated from a salt lake sediment.</title>
        <authorList>
            <person name="Gao L."/>
            <person name="Fang B.-Z."/>
            <person name="Li W.-J."/>
        </authorList>
    </citation>
    <scope>NUCLEOTIDE SEQUENCE [LARGE SCALE GENOMIC DNA]</scope>
    <source>
        <strain evidence="1 2">KCTC 12718</strain>
    </source>
</reference>
<sequence length="303" mass="36145">MSMDILELIEENYALKPLRWKQKNEVMETDSGTKRLRIWSSEQLMNWHFHWREQLESNDLLTDRMIRTRRGKWHLPYEGSFLTLHDERYEPFPKNGYEQNWGFLIGRLLTNSINQMSDNQEHVQESRDELYRSFGLHRTDLNLPLLNRSIPEARKRLTTFDNIRSRYRHLKIPYLESTLMTHQGKRVHGRFFWQGGEGEPQRGLQGLCELLSDWRISTDTQSLYKLLDSIHETFPIEGGYDQLLAAELIAPREVQRCIQRLESGETNTTSATLDQFEREWEANRTLVEEVCHWIDHRSKKVIT</sequence>
<proteinExistence type="predicted"/>
<accession>A0ABS9H240</accession>
<evidence type="ECO:0008006" key="3">
    <source>
        <dbReference type="Google" id="ProtNLM"/>
    </source>
</evidence>
<name>A0ABS9H240_9BACL</name>
<protein>
    <recommendedName>
        <fullName evidence="3">DUF4375 domain-containing protein</fullName>
    </recommendedName>
</protein>
<evidence type="ECO:0000313" key="2">
    <source>
        <dbReference type="Proteomes" id="UP001649381"/>
    </source>
</evidence>
<dbReference type="EMBL" id="JAKIJS010000001">
    <property type="protein sequence ID" value="MCF6138116.1"/>
    <property type="molecule type" value="Genomic_DNA"/>
</dbReference>
<comment type="caution">
    <text evidence="1">The sequence shown here is derived from an EMBL/GenBank/DDBJ whole genome shotgun (WGS) entry which is preliminary data.</text>
</comment>